<proteinExistence type="predicted"/>
<organism evidence="2 3">
    <name type="scientific">Mythimna separata</name>
    <name type="common">Oriental armyworm</name>
    <name type="synonym">Pseudaletia separata</name>
    <dbReference type="NCBI Taxonomy" id="271217"/>
    <lineage>
        <taxon>Eukaryota</taxon>
        <taxon>Metazoa</taxon>
        <taxon>Ecdysozoa</taxon>
        <taxon>Arthropoda</taxon>
        <taxon>Hexapoda</taxon>
        <taxon>Insecta</taxon>
        <taxon>Pterygota</taxon>
        <taxon>Neoptera</taxon>
        <taxon>Endopterygota</taxon>
        <taxon>Lepidoptera</taxon>
        <taxon>Glossata</taxon>
        <taxon>Ditrysia</taxon>
        <taxon>Noctuoidea</taxon>
        <taxon>Noctuidae</taxon>
        <taxon>Noctuinae</taxon>
        <taxon>Hadenini</taxon>
        <taxon>Mythimna</taxon>
    </lineage>
</organism>
<dbReference type="Pfam" id="PF12937">
    <property type="entry name" value="F-box-like"/>
    <property type="match status" value="1"/>
</dbReference>
<dbReference type="EMBL" id="JARGEI010000028">
    <property type="protein sequence ID" value="KAJ8706509.1"/>
    <property type="molecule type" value="Genomic_DNA"/>
</dbReference>
<reference evidence="2" key="1">
    <citation type="submission" date="2023-03" db="EMBL/GenBank/DDBJ databases">
        <title>Chromosome-level genomes of two armyworms, Mythimna separata and Mythimna loreyi, provide insights into the biosynthesis and reception of sex pheromones.</title>
        <authorList>
            <person name="Zhao H."/>
        </authorList>
    </citation>
    <scope>NUCLEOTIDE SEQUENCE</scope>
    <source>
        <strain evidence="2">BeijingLab</strain>
        <tissue evidence="2">Pupa</tissue>
    </source>
</reference>
<gene>
    <name evidence="2" type="ORF">PYW07_012587</name>
</gene>
<protein>
    <recommendedName>
        <fullName evidence="1">F-box domain-containing protein</fullName>
    </recommendedName>
</protein>
<name>A0AAD7Y8R8_MYTSE</name>
<dbReference type="InterPro" id="IPR036047">
    <property type="entry name" value="F-box-like_dom_sf"/>
</dbReference>
<sequence length="426" mass="49641">MSDVSEITSHMYSLPAEILLNIFIYLPAKDLTRCREVCVRWNLTIDGLARSDDLWSKHCKDDFSNIWAVARRKAKPGLLWYNLYRSLSLWRKIAVSREDTDEFSSASCMDEEIRDFVILGNGVLGVHKKAAIVYYDIETLQESKRGPITGDYSRYTENDTVIVILNYHLHCFVIRKALFDKYQEESNVTFNNVKLYTLTDDALYFVNLEDEIFICNFDDKKLRAVFLKQSGDGIMSVGYSDGHLNILTFQRDIYTIVGKDLVYKCSLGPDSNLLHQLQKYNFLEQLDWRVYFQWMYVLNHAIPDGPLRDIIIIRPYGDVYFVGSNWGVLRIYYAPYSAGEFDIFNTQPVKQYNFMERSDCPVLSMCPILQVDVFEVEDGHTVFVAMPKKIAVLNFSHDFKETTSLQIMPYGEMQKVKWMKMNQICK</sequence>
<keyword evidence="3" id="KW-1185">Reference proteome</keyword>
<accession>A0AAD7Y8R8</accession>
<dbReference type="InterPro" id="IPR001810">
    <property type="entry name" value="F-box_dom"/>
</dbReference>
<dbReference type="Proteomes" id="UP001231518">
    <property type="component" value="Chromosome 30"/>
</dbReference>
<dbReference type="AlphaFoldDB" id="A0AAD7Y8R8"/>
<feature type="domain" description="F-box" evidence="1">
    <location>
        <begin position="8"/>
        <end position="58"/>
    </location>
</feature>
<dbReference type="SUPFAM" id="SSF81383">
    <property type="entry name" value="F-box domain"/>
    <property type="match status" value="1"/>
</dbReference>
<comment type="caution">
    <text evidence="2">The sequence shown here is derived from an EMBL/GenBank/DDBJ whole genome shotgun (WGS) entry which is preliminary data.</text>
</comment>
<dbReference type="SMART" id="SM00256">
    <property type="entry name" value="FBOX"/>
    <property type="match status" value="1"/>
</dbReference>
<dbReference type="PROSITE" id="PS50181">
    <property type="entry name" value="FBOX"/>
    <property type="match status" value="1"/>
</dbReference>
<evidence type="ECO:0000259" key="1">
    <source>
        <dbReference type="PROSITE" id="PS50181"/>
    </source>
</evidence>
<dbReference type="Gene3D" id="1.20.1280.50">
    <property type="match status" value="1"/>
</dbReference>
<evidence type="ECO:0000313" key="2">
    <source>
        <dbReference type="EMBL" id="KAJ8706509.1"/>
    </source>
</evidence>
<evidence type="ECO:0000313" key="3">
    <source>
        <dbReference type="Proteomes" id="UP001231518"/>
    </source>
</evidence>